<feature type="compositionally biased region" description="Polar residues" evidence="1">
    <location>
        <begin position="193"/>
        <end position="229"/>
    </location>
</feature>
<evidence type="ECO:0000313" key="3">
    <source>
        <dbReference type="Proteomes" id="UP000444721"/>
    </source>
</evidence>
<dbReference type="RefSeq" id="XP_044559101.1">
    <property type="nucleotide sequence ID" value="XM_044710054.1"/>
</dbReference>
<dbReference type="GeneID" id="68113638"/>
<feature type="compositionally biased region" description="Basic and acidic residues" evidence="1">
    <location>
        <begin position="115"/>
        <end position="134"/>
    </location>
</feature>
<proteinExistence type="predicted"/>
<dbReference type="VEuPathDB" id="AmoebaDB:NfTy_090050"/>
<evidence type="ECO:0000313" key="2">
    <source>
        <dbReference type="EMBL" id="KAF0974388.1"/>
    </source>
</evidence>
<keyword evidence="3" id="KW-1185">Reference proteome</keyword>
<feature type="compositionally biased region" description="Polar residues" evidence="1">
    <location>
        <begin position="255"/>
        <end position="269"/>
    </location>
</feature>
<feature type="region of interest" description="Disordered" evidence="1">
    <location>
        <begin position="101"/>
        <end position="144"/>
    </location>
</feature>
<feature type="region of interest" description="Disordered" evidence="1">
    <location>
        <begin position="193"/>
        <end position="269"/>
    </location>
</feature>
<feature type="compositionally biased region" description="Basic residues" evidence="1">
    <location>
        <begin position="245"/>
        <end position="254"/>
    </location>
</feature>
<dbReference type="EMBL" id="VFQX01000052">
    <property type="protein sequence ID" value="KAF0974388.1"/>
    <property type="molecule type" value="Genomic_DNA"/>
</dbReference>
<reference evidence="2 3" key="1">
    <citation type="journal article" date="2019" name="Sci. Rep.">
        <title>Nanopore sequencing improves the draft genome of the human pathogenic amoeba Naegleria fowleri.</title>
        <authorList>
            <person name="Liechti N."/>
            <person name="Schurch N."/>
            <person name="Bruggmann R."/>
            <person name="Wittwer M."/>
        </authorList>
    </citation>
    <scope>NUCLEOTIDE SEQUENCE [LARGE SCALE GENOMIC DNA]</scope>
    <source>
        <strain evidence="2 3">ATCC 30894</strain>
    </source>
</reference>
<dbReference type="Proteomes" id="UP000444721">
    <property type="component" value="Unassembled WGS sequence"/>
</dbReference>
<protein>
    <submittedName>
        <fullName evidence="2">Uncharacterized protein</fullName>
    </submittedName>
</protein>
<feature type="compositionally biased region" description="Low complexity" evidence="1">
    <location>
        <begin position="101"/>
        <end position="114"/>
    </location>
</feature>
<dbReference type="VEuPathDB" id="AmoebaDB:NF0083390"/>
<dbReference type="AlphaFoldDB" id="A0A6A5BJU2"/>
<dbReference type="VEuPathDB" id="AmoebaDB:FDP41_006420"/>
<name>A0A6A5BJU2_NAEFO</name>
<dbReference type="OrthoDB" id="10460709at2759"/>
<evidence type="ECO:0000256" key="1">
    <source>
        <dbReference type="SAM" id="MobiDB-lite"/>
    </source>
</evidence>
<accession>A0A6A5BJU2</accession>
<comment type="caution">
    <text evidence="2">The sequence shown here is derived from an EMBL/GenBank/DDBJ whole genome shotgun (WGS) entry which is preliminary data.</text>
</comment>
<sequence>MQTARPLCGEGFHSTNEFAHPKLHLDPTAQDTTSSENNMYFFDSYTNERNRNAEQQTSPMMHEYSFKMDDRNDNCSSSLISADHLRLLLFRHQNLRAFNSSLNMNNNSNNNNSNEEQRWDSKADASKCSNHLDHPSPLITGSADHINTTTMKPVQSKLLNANNQEKPNMTQKGLSCLEPKWLKQKFECDMARSSPTLKTPSNEDLDHQQQSLTAQPVHLTNVNQPNTISSEKKPSAKSTQTAISKSKKKSKKRTINTNPKSRQHATIENSQKLKSFNAVMIDLFKDYTEQSPHDLSLTTTHDNSSNTLYSKISKTLKRFNFWWNKWKKEFTAATIHQFLRSYDPLMRTFECLLLFFDAFHFPMSVRLFTHRVRHFFNLIFQFLYASLFLLEENSEAERELLIHSNNNYYNDSQIYQTDPYYYYDDVNYYYHQNPTGDPFT</sequence>
<organism evidence="2 3">
    <name type="scientific">Naegleria fowleri</name>
    <name type="common">Brain eating amoeba</name>
    <dbReference type="NCBI Taxonomy" id="5763"/>
    <lineage>
        <taxon>Eukaryota</taxon>
        <taxon>Discoba</taxon>
        <taxon>Heterolobosea</taxon>
        <taxon>Tetramitia</taxon>
        <taxon>Eutetramitia</taxon>
        <taxon>Vahlkampfiidae</taxon>
        <taxon>Naegleria</taxon>
    </lineage>
</organism>
<gene>
    <name evidence="2" type="ORF">FDP41_006420</name>
</gene>